<proteinExistence type="predicted"/>
<comment type="caution">
    <text evidence="2">The sequence shown here is derived from an EMBL/GenBank/DDBJ whole genome shotgun (WGS) entry which is preliminary data.</text>
</comment>
<organism evidence="2">
    <name type="scientific">Sesamum radiatum</name>
    <name type="common">Black benniseed</name>
    <dbReference type="NCBI Taxonomy" id="300843"/>
    <lineage>
        <taxon>Eukaryota</taxon>
        <taxon>Viridiplantae</taxon>
        <taxon>Streptophyta</taxon>
        <taxon>Embryophyta</taxon>
        <taxon>Tracheophyta</taxon>
        <taxon>Spermatophyta</taxon>
        <taxon>Magnoliopsida</taxon>
        <taxon>eudicotyledons</taxon>
        <taxon>Gunneridae</taxon>
        <taxon>Pentapetalae</taxon>
        <taxon>asterids</taxon>
        <taxon>lamiids</taxon>
        <taxon>Lamiales</taxon>
        <taxon>Pedaliaceae</taxon>
        <taxon>Sesamum</taxon>
    </lineage>
</organism>
<dbReference type="EMBL" id="JACGWJ010001654">
    <property type="protein sequence ID" value="KAL0278051.1"/>
    <property type="molecule type" value="Genomic_DNA"/>
</dbReference>
<reference evidence="2" key="2">
    <citation type="journal article" date="2024" name="Plant">
        <title>Genomic evolution and insights into agronomic trait innovations of Sesamum species.</title>
        <authorList>
            <person name="Miao H."/>
            <person name="Wang L."/>
            <person name="Qu L."/>
            <person name="Liu H."/>
            <person name="Sun Y."/>
            <person name="Le M."/>
            <person name="Wang Q."/>
            <person name="Wei S."/>
            <person name="Zheng Y."/>
            <person name="Lin W."/>
            <person name="Duan Y."/>
            <person name="Cao H."/>
            <person name="Xiong S."/>
            <person name="Wang X."/>
            <person name="Wei L."/>
            <person name="Li C."/>
            <person name="Ma Q."/>
            <person name="Ju M."/>
            <person name="Zhao R."/>
            <person name="Li G."/>
            <person name="Mu C."/>
            <person name="Tian Q."/>
            <person name="Mei H."/>
            <person name="Zhang T."/>
            <person name="Gao T."/>
            <person name="Zhang H."/>
        </authorList>
    </citation>
    <scope>NUCLEOTIDE SEQUENCE</scope>
    <source>
        <strain evidence="2">G02</strain>
    </source>
</reference>
<feature type="region of interest" description="Disordered" evidence="1">
    <location>
        <begin position="1"/>
        <end position="24"/>
    </location>
</feature>
<sequence>MTNSNNERDYGSYEGDSSLPAASGPIVLPTNPTFGDTNVLGLDLILGANAPIPTLALDQTSGSATLNPLVCEQLRQFIMETINSTLLSSQAREQDPLPNKKGEEHQELKAWMNRFLLGSSMIDPTLLIL</sequence>
<dbReference type="AlphaFoldDB" id="A0AAW2I8D9"/>
<name>A0AAW2I8D9_SESRA</name>
<reference evidence="2" key="1">
    <citation type="submission" date="2020-06" db="EMBL/GenBank/DDBJ databases">
        <authorList>
            <person name="Li T."/>
            <person name="Hu X."/>
            <person name="Zhang T."/>
            <person name="Song X."/>
            <person name="Zhang H."/>
            <person name="Dai N."/>
            <person name="Sheng W."/>
            <person name="Hou X."/>
            <person name="Wei L."/>
        </authorList>
    </citation>
    <scope>NUCLEOTIDE SEQUENCE</scope>
    <source>
        <strain evidence="2">G02</strain>
        <tissue evidence="2">Leaf</tissue>
    </source>
</reference>
<evidence type="ECO:0000256" key="1">
    <source>
        <dbReference type="SAM" id="MobiDB-lite"/>
    </source>
</evidence>
<feature type="compositionally biased region" description="Basic and acidic residues" evidence="1">
    <location>
        <begin position="1"/>
        <end position="11"/>
    </location>
</feature>
<gene>
    <name evidence="2" type="ORF">Sradi_7300500</name>
</gene>
<protein>
    <submittedName>
        <fullName evidence="2">Uncharacterized protein</fullName>
    </submittedName>
</protein>
<accession>A0AAW2I8D9</accession>
<evidence type="ECO:0000313" key="2">
    <source>
        <dbReference type="EMBL" id="KAL0278051.1"/>
    </source>
</evidence>